<accession>A0AC60Q2U9</accession>
<name>A0AC60Q2U9_IXOPE</name>
<dbReference type="EMBL" id="JABSTQ010009654">
    <property type="protein sequence ID" value="KAG0427119.1"/>
    <property type="molecule type" value="Genomic_DNA"/>
</dbReference>
<dbReference type="Proteomes" id="UP000805193">
    <property type="component" value="Unassembled WGS sequence"/>
</dbReference>
<evidence type="ECO:0000313" key="2">
    <source>
        <dbReference type="Proteomes" id="UP000805193"/>
    </source>
</evidence>
<organism evidence="1 2">
    <name type="scientific">Ixodes persulcatus</name>
    <name type="common">Taiga tick</name>
    <dbReference type="NCBI Taxonomy" id="34615"/>
    <lineage>
        <taxon>Eukaryota</taxon>
        <taxon>Metazoa</taxon>
        <taxon>Ecdysozoa</taxon>
        <taxon>Arthropoda</taxon>
        <taxon>Chelicerata</taxon>
        <taxon>Arachnida</taxon>
        <taxon>Acari</taxon>
        <taxon>Parasitiformes</taxon>
        <taxon>Ixodida</taxon>
        <taxon>Ixodoidea</taxon>
        <taxon>Ixodidae</taxon>
        <taxon>Ixodinae</taxon>
        <taxon>Ixodes</taxon>
    </lineage>
</organism>
<evidence type="ECO:0000313" key="1">
    <source>
        <dbReference type="EMBL" id="KAG0427119.1"/>
    </source>
</evidence>
<reference evidence="1 2" key="1">
    <citation type="journal article" date="2020" name="Cell">
        <title>Large-Scale Comparative Analyses of Tick Genomes Elucidate Their Genetic Diversity and Vector Capacities.</title>
        <authorList>
            <consortium name="Tick Genome and Microbiome Consortium (TIGMIC)"/>
            <person name="Jia N."/>
            <person name="Wang J."/>
            <person name="Shi W."/>
            <person name="Du L."/>
            <person name="Sun Y."/>
            <person name="Zhan W."/>
            <person name="Jiang J.F."/>
            <person name="Wang Q."/>
            <person name="Zhang B."/>
            <person name="Ji P."/>
            <person name="Bell-Sakyi L."/>
            <person name="Cui X.M."/>
            <person name="Yuan T.T."/>
            <person name="Jiang B.G."/>
            <person name="Yang W.F."/>
            <person name="Lam T.T."/>
            <person name="Chang Q.C."/>
            <person name="Ding S.J."/>
            <person name="Wang X.J."/>
            <person name="Zhu J.G."/>
            <person name="Ruan X.D."/>
            <person name="Zhao L."/>
            <person name="Wei J.T."/>
            <person name="Ye R.Z."/>
            <person name="Que T.C."/>
            <person name="Du C.H."/>
            <person name="Zhou Y.H."/>
            <person name="Cheng J.X."/>
            <person name="Dai P.F."/>
            <person name="Guo W.B."/>
            <person name="Han X.H."/>
            <person name="Huang E.J."/>
            <person name="Li L.F."/>
            <person name="Wei W."/>
            <person name="Gao Y.C."/>
            <person name="Liu J.Z."/>
            <person name="Shao H.Z."/>
            <person name="Wang X."/>
            <person name="Wang C.C."/>
            <person name="Yang T.C."/>
            <person name="Huo Q.B."/>
            <person name="Li W."/>
            <person name="Chen H.Y."/>
            <person name="Chen S.E."/>
            <person name="Zhou L.G."/>
            <person name="Ni X.B."/>
            <person name="Tian J.H."/>
            <person name="Sheng Y."/>
            <person name="Liu T."/>
            <person name="Pan Y.S."/>
            <person name="Xia L.Y."/>
            <person name="Li J."/>
            <person name="Zhao F."/>
            <person name="Cao W.C."/>
        </authorList>
    </citation>
    <scope>NUCLEOTIDE SEQUENCE [LARGE SCALE GENOMIC DNA]</scope>
    <source>
        <strain evidence="1">Iper-2018</strain>
    </source>
</reference>
<sequence length="181" mass="19169">MRQRVRQLSEASVLTSFWASGVRSPLGRCSSSASTMQLAMMVSSTAYSSGVPQKTPEAVWNMSLEAREARIQRIALARSPALPLFPTSLPQPRGRPDIRAGHATLASCTAFAIDTGGRGTGQAGKPLTSADLRAPAAETQNSDAGEATSRGGKLARPRPPPQPQCMAEKPTSRVDSPRARE</sequence>
<proteinExistence type="predicted"/>
<keyword evidence="2" id="KW-1185">Reference proteome</keyword>
<protein>
    <submittedName>
        <fullName evidence="1">Uncharacterized protein</fullName>
    </submittedName>
</protein>
<comment type="caution">
    <text evidence="1">The sequence shown here is derived from an EMBL/GenBank/DDBJ whole genome shotgun (WGS) entry which is preliminary data.</text>
</comment>
<gene>
    <name evidence="1" type="ORF">HPB47_025793</name>
</gene>